<evidence type="ECO:0000313" key="2">
    <source>
        <dbReference type="Proteomes" id="UP001165384"/>
    </source>
</evidence>
<gene>
    <name evidence="1" type="ORF">LZ012_18905</name>
</gene>
<reference evidence="1" key="1">
    <citation type="submission" date="2022-01" db="EMBL/GenBank/DDBJ databases">
        <authorList>
            <person name="Jo J.-H."/>
            <person name="Im W.-T."/>
        </authorList>
    </citation>
    <scope>NUCLEOTIDE SEQUENCE</scope>
    <source>
        <strain evidence="1">XY25</strain>
    </source>
</reference>
<accession>A0ABS9K7E2</accession>
<name>A0ABS9K7E2_9RHOO</name>
<keyword evidence="2" id="KW-1185">Reference proteome</keyword>
<dbReference type="Proteomes" id="UP001165384">
    <property type="component" value="Unassembled WGS sequence"/>
</dbReference>
<evidence type="ECO:0000313" key="1">
    <source>
        <dbReference type="EMBL" id="MCG2579066.1"/>
    </source>
</evidence>
<comment type="caution">
    <text evidence="1">The sequence shown here is derived from an EMBL/GenBank/DDBJ whole genome shotgun (WGS) entry which is preliminary data.</text>
</comment>
<proteinExistence type="predicted"/>
<dbReference type="RefSeq" id="WP_275712514.1">
    <property type="nucleotide sequence ID" value="NZ_JAKLTN010000008.1"/>
</dbReference>
<sequence>MTSIWERSFAEFAGPGIHHPSDTMRVDDDEAATILADLAAREQVPTILRPIGCNRSYAVGHVAGTPHSLLLADKRIVGFYAGSYLWIARAHRGRGLSIPLILAAAEHRGGTVLPPGVVVQGFTRRGLRAHRAAHRLAVRSALAAGLPVPSSVIAELDGSTDD</sequence>
<protein>
    <recommendedName>
        <fullName evidence="3">GNAT family N-acetyltransferase</fullName>
    </recommendedName>
</protein>
<dbReference type="EMBL" id="JAKLTN010000008">
    <property type="protein sequence ID" value="MCG2579066.1"/>
    <property type="molecule type" value="Genomic_DNA"/>
</dbReference>
<organism evidence="1 2">
    <name type="scientific">Dechloromonas hankyongensis</name>
    <dbReference type="NCBI Taxonomy" id="2908002"/>
    <lineage>
        <taxon>Bacteria</taxon>
        <taxon>Pseudomonadati</taxon>
        <taxon>Pseudomonadota</taxon>
        <taxon>Betaproteobacteria</taxon>
        <taxon>Rhodocyclales</taxon>
        <taxon>Azonexaceae</taxon>
        <taxon>Dechloromonas</taxon>
    </lineage>
</organism>
<evidence type="ECO:0008006" key="3">
    <source>
        <dbReference type="Google" id="ProtNLM"/>
    </source>
</evidence>